<feature type="domain" description="Transporter-associated" evidence="3">
    <location>
        <begin position="17"/>
        <end position="90"/>
    </location>
</feature>
<reference evidence="5" key="1">
    <citation type="journal article" date="2016" name="Nature">
        <title>The genome of the seagrass Zostera marina reveals angiosperm adaptation to the sea.</title>
        <authorList>
            <person name="Olsen J.L."/>
            <person name="Rouze P."/>
            <person name="Verhelst B."/>
            <person name="Lin Y.-C."/>
            <person name="Bayer T."/>
            <person name="Collen J."/>
            <person name="Dattolo E."/>
            <person name="De Paoli E."/>
            <person name="Dittami S."/>
            <person name="Maumus F."/>
            <person name="Michel G."/>
            <person name="Kersting A."/>
            <person name="Lauritano C."/>
            <person name="Lohaus R."/>
            <person name="Toepel M."/>
            <person name="Tonon T."/>
            <person name="Vanneste K."/>
            <person name="Amirebrahimi M."/>
            <person name="Brakel J."/>
            <person name="Bostroem C."/>
            <person name="Chovatia M."/>
            <person name="Grimwood J."/>
            <person name="Jenkins J.W."/>
            <person name="Jueterbock A."/>
            <person name="Mraz A."/>
            <person name="Stam W.T."/>
            <person name="Tice H."/>
            <person name="Bornberg-Bauer E."/>
            <person name="Green P.J."/>
            <person name="Pearson G.A."/>
            <person name="Procaccini G."/>
            <person name="Duarte C.M."/>
            <person name="Schmutz J."/>
            <person name="Reusch T.B.H."/>
            <person name="Van de Peer Y."/>
        </authorList>
    </citation>
    <scope>NUCLEOTIDE SEQUENCE [LARGE SCALE GENOMIC DNA]</scope>
    <source>
        <strain evidence="5">cv. Finnish</strain>
    </source>
</reference>
<dbReference type="AlphaFoldDB" id="A0A0K9PJY9"/>
<protein>
    <recommendedName>
        <fullName evidence="3">Transporter-associated domain-containing protein</fullName>
    </recommendedName>
</protein>
<accession>A0A0K9PJY9</accession>
<dbReference type="GO" id="GO:0050660">
    <property type="term" value="F:flavin adenine dinucleotide binding"/>
    <property type="evidence" value="ECO:0007669"/>
    <property type="project" value="InterPro"/>
</dbReference>
<dbReference type="PANTHER" id="PTHR22777:SF17">
    <property type="entry name" value="UPF0053 PROTEIN SLL0260"/>
    <property type="match status" value="1"/>
</dbReference>
<evidence type="ECO:0000256" key="1">
    <source>
        <dbReference type="ARBA" id="ARBA00022737"/>
    </source>
</evidence>
<comment type="caution">
    <text evidence="4">The sequence shown here is derived from an EMBL/GenBank/DDBJ whole genome shotgun (WGS) entry which is preliminary data.</text>
</comment>
<gene>
    <name evidence="4" type="ORF">ZOSMA_218G00010</name>
</gene>
<proteinExistence type="predicted"/>
<dbReference type="OrthoDB" id="5353557at2759"/>
<keyword evidence="1" id="KW-0677">Repeat</keyword>
<name>A0A0K9PJY9_ZOSMR</name>
<dbReference type="EMBL" id="LFYR01000781">
    <property type="protein sequence ID" value="KMZ69281.1"/>
    <property type="molecule type" value="Genomic_DNA"/>
</dbReference>
<evidence type="ECO:0000256" key="2">
    <source>
        <dbReference type="ARBA" id="ARBA00023122"/>
    </source>
</evidence>
<dbReference type="PANTHER" id="PTHR22777">
    <property type="entry name" value="HEMOLYSIN-RELATED"/>
    <property type="match status" value="1"/>
</dbReference>
<evidence type="ECO:0000313" key="5">
    <source>
        <dbReference type="Proteomes" id="UP000036987"/>
    </source>
</evidence>
<dbReference type="Gene3D" id="3.30.465.10">
    <property type="match status" value="1"/>
</dbReference>
<dbReference type="Pfam" id="PF03471">
    <property type="entry name" value="CorC_HlyC"/>
    <property type="match status" value="1"/>
</dbReference>
<dbReference type="SUPFAM" id="SSF56176">
    <property type="entry name" value="FAD-binding/transporter-associated domain-like"/>
    <property type="match status" value="1"/>
</dbReference>
<evidence type="ECO:0000259" key="3">
    <source>
        <dbReference type="Pfam" id="PF03471"/>
    </source>
</evidence>
<dbReference type="Proteomes" id="UP000036987">
    <property type="component" value="Unassembled WGS sequence"/>
</dbReference>
<keyword evidence="5" id="KW-1185">Reference proteome</keyword>
<dbReference type="InterPro" id="IPR016169">
    <property type="entry name" value="FAD-bd_PCMH_sub2"/>
</dbReference>
<dbReference type="STRING" id="29655.A0A0K9PJY9"/>
<organism evidence="4 5">
    <name type="scientific">Zostera marina</name>
    <name type="common">Eelgrass</name>
    <dbReference type="NCBI Taxonomy" id="29655"/>
    <lineage>
        <taxon>Eukaryota</taxon>
        <taxon>Viridiplantae</taxon>
        <taxon>Streptophyta</taxon>
        <taxon>Embryophyta</taxon>
        <taxon>Tracheophyta</taxon>
        <taxon>Spermatophyta</taxon>
        <taxon>Magnoliopsida</taxon>
        <taxon>Liliopsida</taxon>
        <taxon>Zosteraceae</taxon>
        <taxon>Zostera</taxon>
    </lineage>
</organism>
<dbReference type="InterPro" id="IPR005170">
    <property type="entry name" value="Transptr-assoc_dom"/>
</dbReference>
<dbReference type="InterPro" id="IPR036318">
    <property type="entry name" value="FAD-bd_PCMH-like_sf"/>
</dbReference>
<keyword evidence="2" id="KW-0129">CBS domain</keyword>
<evidence type="ECO:0000313" key="4">
    <source>
        <dbReference type="EMBL" id="KMZ69281.1"/>
    </source>
</evidence>
<sequence length="169" mass="19205">MDGVYHSSHSGVADIDHQYETVSGFICESFECIPNKGDKIKVVLETTNADDNQYDDVDSGHQDERKRHQTFELEILEANERKVVSVLFRPIDDSMKMVDGKMEKNDESESYVDIKAYPEHKNVGNGYNSDHADKDNDLSLHDEEICENGYTGIVVVEEHGEDLVNNNKH</sequence>